<dbReference type="EMBL" id="WSFA01000054">
    <property type="protein sequence ID" value="NDL40731.1"/>
    <property type="molecule type" value="Genomic_DNA"/>
</dbReference>
<evidence type="ECO:0000313" key="2">
    <source>
        <dbReference type="Proteomes" id="UP000479300"/>
    </source>
</evidence>
<dbReference type="InterPro" id="IPR006530">
    <property type="entry name" value="YD"/>
</dbReference>
<dbReference type="PANTHER" id="PTHR32305:SF15">
    <property type="entry name" value="PROTEIN RHSA-RELATED"/>
    <property type="match status" value="1"/>
</dbReference>
<accession>A0A6L9JVC1</accession>
<reference evidence="1 2" key="1">
    <citation type="submission" date="2019-12" db="EMBL/GenBank/DDBJ databases">
        <title>Engineering Photorhabdus to improve their lethality against agricultural pests.</title>
        <authorList>
            <person name="Machado R.A.R."/>
        </authorList>
    </citation>
    <scope>NUCLEOTIDE SEQUENCE [LARGE SCALE GENOMIC DNA]</scope>
    <source>
        <strain evidence="1 2">EN01</strain>
    </source>
</reference>
<dbReference type="InterPro" id="IPR050708">
    <property type="entry name" value="T6SS_VgrG/RHS"/>
</dbReference>
<dbReference type="OMA" id="ISHADER"/>
<sequence>MIFILLPRRRSSMELLHHSQATNFTGAMMGGVDPRTGLFTPQIPITQLGGNDLWGPDLAITLTYNPLTYLNTGYGLGFSDNFTRYDTQTQVLTLATGEIYHRVEKANEVVDGQAWTFHHAKPAHFKVKKEKDAFWVLYKTGSREKLTQLDRANPVAVVSEIYAPSGHKLCVKWNSFVNHNYNYWQLMEVCDAMETLLKADLATTEKIEFTVWPGSPESYTVTLNMTNDLLQTVISASELTWHLEYETEGAHKNILTKVTTPSGLIEKVVYHETGHTLPTPKCIQYYPNAWGPGIIRQDPKSSTTATVEHFPYVTQHHIIAGSGSPDQVIRYVFSPENFLGQKNKNMKDPIPLPQQDNAYLANSEYKYTSTEVREYNEKRYCIHREYNKFHLLVSETETVEVTPSRPQKLKETIIKYYADVGKSFDDNKQPPQFLMPNTVETIWHNPESSASTTQRRKETTQWEYNAQCNLISMTLPDNTTTKTTYYAPDGEETTDTHCPAEPNGFERFIKEIAVEAPSPLTKTKITILRKVTYNYKSYDTYSPPKNNQASVVKSMVLPLSETHYSRRDCCADHLEKVKINTVSFYENTQNAFLNGRVEQRNSYLFENGNQTRSYTEDYSWSNENKNGASCIKCKTTGSGKCGTPPVSHEQYWSRSTGRLIFQKDAQDNNTVFQYDTIGHLISSTINADTAYEKTVKYAWSYSNKRVTVTQTDIHENRYITEMDGLGRPLKKSYSPAGYQGKQFDMERYQYNPLGQLCQAISCDHMLFENKSEKKCSSMTVSLEYDDWGHNSRLRYSDGTSVKNTFDPIKMTSEHQRVSNDESQSSGIIRTTYNQFGQITATERLTTSRIQQGCWHYLRDELGRLVSINANGNTTLLAYDAFDRVIKQTFADGTTISMAYENGVSVRMSATPLGINQTPVILGTQILDGLGRVIDMESGGRKIKLDYEGASPVPDTVTYVKGPTSGDKDIVLHYEYEPKLNNAVTKITAGQDDVDQTFKYDPKTGLLTEAIEEYKNKNDEMISSKLIFDYTLSGQLASEKLVSYNKNNRAYMHFKTCYSFSFANRPTAIKSTINGPRYIINKYSYDNQGRLETVRNNDIEINLKYDKLSRHVCQSTEYLFDTINNKITTSLTLDDFGRETKRTIRRHNGLKNNKGITDIHISQTFNEQDKITNKELLHGTKQISKEVYTYHKRGGLETYTLMELVGEREITQCSDYKYDHLGNITQHSITTEGKTITSTYTYGNGNIQDPCQLIDVSTCTGNNSSSSLRFTYNQRGALVCENDENNTKIRTWTYDSLGRIDTTVDALHKVETRYLFDATNRLIIKRSEKNGTPYHHDLSYCSNSLVHDNYFYGEKRDNAADRKYNKVGGICLGFSQTPCHQTPTSVASRYTETATDGKGSVIATFQGEDVQHIAYSPWGVTTEQAMVTAGQQPPHNTAIEEPRFNGEQWDTASASYLLGNGYRAYRPDLMRFTAPDSWSPFGAGGINAYAYCGGDPVNLNDPSGHISGWGWANIITGGIGLLLAPFTYGGSLELGLGVNAARGLTALDAASGVTAIASGALENKNPETSRRLGWMSLGLGLPSMVIGGYSLAQWVNVRLTNSFRTPYHYPTSLGEVNLSRKSSDWVNARRSLNSGENWHSEVGLNGRTIWGSDTKIRGLDIKYPLEQISRRPSNGDIVLLSGSHGVQNGDNWLINGSRRGSLLHFPFFKSDMTVYGGSWKGRTVHVRNLATMSEIDFGTLLNNGNSHIILGYCYGRNDQALRYHRNLLSVTSYIHN</sequence>
<dbReference type="Proteomes" id="UP000479300">
    <property type="component" value="Unassembled WGS sequence"/>
</dbReference>
<dbReference type="Pfam" id="PF15656">
    <property type="entry name" value="Tox-HDC"/>
    <property type="match status" value="1"/>
</dbReference>
<dbReference type="Gene3D" id="2.180.10.10">
    <property type="entry name" value="RHS repeat-associated core"/>
    <property type="match status" value="2"/>
</dbReference>
<dbReference type="InterPro" id="IPR028897">
    <property type="entry name" value="Tox-HDC_dom"/>
</dbReference>
<dbReference type="NCBIfam" id="TIGR03696">
    <property type="entry name" value="Rhs_assc_core"/>
    <property type="match status" value="1"/>
</dbReference>
<dbReference type="InterPro" id="IPR022385">
    <property type="entry name" value="Rhs_assc_core"/>
</dbReference>
<gene>
    <name evidence="1" type="ORF">GPY51_18705</name>
</gene>
<dbReference type="PANTHER" id="PTHR32305">
    <property type="match status" value="1"/>
</dbReference>
<evidence type="ECO:0000313" key="1">
    <source>
        <dbReference type="EMBL" id="NDL40731.1"/>
    </source>
</evidence>
<comment type="caution">
    <text evidence="1">The sequence shown here is derived from an EMBL/GenBank/DDBJ whole genome shotgun (WGS) entry which is preliminary data.</text>
</comment>
<proteinExistence type="predicted"/>
<dbReference type="NCBIfam" id="TIGR01643">
    <property type="entry name" value="YD_repeat_2x"/>
    <property type="match status" value="2"/>
</dbReference>
<name>A0A6L9JVC1_PHOLM</name>
<dbReference type="Pfam" id="PF05593">
    <property type="entry name" value="RHS_repeat"/>
    <property type="match status" value="1"/>
</dbReference>
<protein>
    <submittedName>
        <fullName evidence="1">Uncharacterized protein</fullName>
    </submittedName>
</protein>
<organism evidence="1 2">
    <name type="scientific">Photorhabdus laumondii subsp. laumondii</name>
    <name type="common">Photorhabdus luminescens subsp. laumondii</name>
    <dbReference type="NCBI Taxonomy" id="141679"/>
    <lineage>
        <taxon>Bacteria</taxon>
        <taxon>Pseudomonadati</taxon>
        <taxon>Pseudomonadota</taxon>
        <taxon>Gammaproteobacteria</taxon>
        <taxon>Enterobacterales</taxon>
        <taxon>Morganellaceae</taxon>
        <taxon>Photorhabdus</taxon>
    </lineage>
</organism>
<dbReference type="InterPro" id="IPR031325">
    <property type="entry name" value="RHS_repeat"/>
</dbReference>